<evidence type="ECO:0000313" key="2">
    <source>
        <dbReference type="Proteomes" id="UP000186804"/>
    </source>
</evidence>
<evidence type="ECO:0000313" key="1">
    <source>
        <dbReference type="EMBL" id="OII77011.1"/>
    </source>
</evidence>
<dbReference type="Proteomes" id="UP000186804">
    <property type="component" value="Unassembled WGS sequence"/>
</dbReference>
<name>A0A1J4MU97_9CRYT</name>
<comment type="caution">
    <text evidence="1">The sequence shown here is derived from an EMBL/GenBank/DDBJ whole genome shotgun (WGS) entry which is preliminary data.</text>
</comment>
<proteinExistence type="predicted"/>
<reference evidence="1 2" key="1">
    <citation type="submission" date="2016-10" db="EMBL/GenBank/DDBJ databases">
        <title>Reductive evolution of mitochondrial metabolism and differential evolution of invasion-related proteins in Cryptosporidium.</title>
        <authorList>
            <person name="Liu S."/>
            <person name="Roellig D.M."/>
            <person name="Guo Y."/>
            <person name="Li N."/>
            <person name="Frace M.A."/>
            <person name="Tang K."/>
            <person name="Zhang L."/>
            <person name="Feng Y."/>
            <person name="Xiao L."/>
        </authorList>
    </citation>
    <scope>NUCLEOTIDE SEQUENCE [LARGE SCALE GENOMIC DNA]</scope>
    <source>
        <strain evidence="1">30847</strain>
    </source>
</reference>
<dbReference type="RefSeq" id="XP_067068857.1">
    <property type="nucleotide sequence ID" value="XM_067212584.1"/>
</dbReference>
<sequence length="293" mass="34427">MNRFLNLLKSKGSAIGSFLFALYNSNIYGITSEIYDQNYFENDYKIQEIGSFLVVDLRGSSRIESSFEDYENANLEKQNENYFIGAIALPHCISEDLKFDKEPSIEYRLNDTGSIFVRQKEFLDKKNCIRTSKICTLQENIIDDNSFKVKEIGIQDTDDEYELNSNCFSNISTLKITQTTIDDLFYIPQSHNINIEENILLDNDFTKADVYLLLRLKTKQLIKLQEQLNRDIEILRLDRTDDDISCAITERRAIKYPAHFYFVKQRIDNTKEIIENIRRDIEILRSNNFETKF</sequence>
<dbReference type="GeneID" id="92366538"/>
<keyword evidence="2" id="KW-1185">Reference proteome</keyword>
<gene>
    <name evidence="1" type="ORF">cand_023540</name>
</gene>
<dbReference type="AlphaFoldDB" id="A0A1J4MU97"/>
<organism evidence="1 2">
    <name type="scientific">Cryptosporidium andersoni</name>
    <dbReference type="NCBI Taxonomy" id="117008"/>
    <lineage>
        <taxon>Eukaryota</taxon>
        <taxon>Sar</taxon>
        <taxon>Alveolata</taxon>
        <taxon>Apicomplexa</taxon>
        <taxon>Conoidasida</taxon>
        <taxon>Coccidia</taxon>
        <taxon>Eucoccidiorida</taxon>
        <taxon>Eimeriorina</taxon>
        <taxon>Cryptosporidiidae</taxon>
        <taxon>Cryptosporidium</taxon>
    </lineage>
</organism>
<protein>
    <submittedName>
        <fullName evidence="1">Uncharacterized protein</fullName>
    </submittedName>
</protein>
<accession>A0A1J4MU97</accession>
<dbReference type="EMBL" id="LRBS01000048">
    <property type="protein sequence ID" value="OII77011.1"/>
    <property type="molecule type" value="Genomic_DNA"/>
</dbReference>
<dbReference type="OrthoDB" id="341366at2759"/>
<dbReference type="VEuPathDB" id="CryptoDB:cand_023540"/>